<feature type="region of interest" description="Disordered" evidence="1">
    <location>
        <begin position="86"/>
        <end position="109"/>
    </location>
</feature>
<reference evidence="2 3" key="1">
    <citation type="submission" date="2019-05" db="EMBL/GenBank/DDBJ databases">
        <authorList>
            <person name="Lee S.D."/>
        </authorList>
    </citation>
    <scope>NUCLEOTIDE SEQUENCE [LARGE SCALE GENOMIC DNA]</scope>
    <source>
        <strain evidence="2 3">C5-26</strain>
    </source>
</reference>
<dbReference type="Proteomes" id="UP000320244">
    <property type="component" value="Unassembled WGS sequence"/>
</dbReference>
<comment type="caution">
    <text evidence="2">The sequence shown here is derived from an EMBL/GenBank/DDBJ whole genome shotgun (WGS) entry which is preliminary data.</text>
</comment>
<dbReference type="AlphaFoldDB" id="A0A563DUM5"/>
<organism evidence="2 3">
    <name type="scientific">Leekyejoonella antrihumi</name>
    <dbReference type="NCBI Taxonomy" id="1660198"/>
    <lineage>
        <taxon>Bacteria</taxon>
        <taxon>Bacillati</taxon>
        <taxon>Actinomycetota</taxon>
        <taxon>Actinomycetes</taxon>
        <taxon>Micrococcales</taxon>
        <taxon>Dermacoccaceae</taxon>
        <taxon>Leekyejoonella</taxon>
    </lineage>
</organism>
<dbReference type="RefSeq" id="WP_146319558.1">
    <property type="nucleotide sequence ID" value="NZ_VCQV01000034.1"/>
</dbReference>
<evidence type="ECO:0000256" key="1">
    <source>
        <dbReference type="SAM" id="MobiDB-lite"/>
    </source>
</evidence>
<evidence type="ECO:0000313" key="2">
    <source>
        <dbReference type="EMBL" id="TWP33879.1"/>
    </source>
</evidence>
<keyword evidence="3" id="KW-1185">Reference proteome</keyword>
<accession>A0A563DUM5</accession>
<proteinExistence type="predicted"/>
<name>A0A563DUM5_9MICO</name>
<protein>
    <submittedName>
        <fullName evidence="2">Uncharacterized protein</fullName>
    </submittedName>
</protein>
<reference evidence="2 3" key="2">
    <citation type="submission" date="2019-08" db="EMBL/GenBank/DDBJ databases">
        <title>Jejuicoccus antrihumi gen. nov., sp. nov., a new member of the family Dermacoccaceae isolated from a cave.</title>
        <authorList>
            <person name="Schumann P."/>
            <person name="Kim I.S."/>
        </authorList>
    </citation>
    <scope>NUCLEOTIDE SEQUENCE [LARGE SCALE GENOMIC DNA]</scope>
    <source>
        <strain evidence="2 3">C5-26</strain>
    </source>
</reference>
<sequence>MSDVPVSTTPDADDFRALAQSSPWLFTTLHFTHANYSRGGVETEPVEAWLDRASGRVTVRGVDGVDVAEGVPYGGSPAALHAVAEGDSCESPSDADQLGPTGPVRRPDGLVAERPNGWHFEHGDPMWRDYQWTAMLDPLELHHGVQIDDVAATTRGGRETWSATCRPLMGAGEDWDGGYDPRCGCCPLLDSTASRTLEYGADDPLTLDTELPTAYLVHLDVQTAVVVEVRALDGRGGLVLRNDIDAVDQPLDAPQPRRRR</sequence>
<dbReference type="OrthoDB" id="4453940at2"/>
<evidence type="ECO:0000313" key="3">
    <source>
        <dbReference type="Proteomes" id="UP000320244"/>
    </source>
</evidence>
<gene>
    <name evidence="2" type="ORF">FGL98_19385</name>
</gene>
<dbReference type="EMBL" id="VCQV01000034">
    <property type="protein sequence ID" value="TWP33879.1"/>
    <property type="molecule type" value="Genomic_DNA"/>
</dbReference>